<accession>A0ABN2AXY5</accession>
<dbReference type="EMBL" id="BAAANV010000002">
    <property type="protein sequence ID" value="GAA1529747.1"/>
    <property type="molecule type" value="Genomic_DNA"/>
</dbReference>
<reference evidence="1 2" key="1">
    <citation type="journal article" date="2019" name="Int. J. Syst. Evol. Microbiol.">
        <title>The Global Catalogue of Microorganisms (GCM) 10K type strain sequencing project: providing services to taxonomists for standard genome sequencing and annotation.</title>
        <authorList>
            <consortium name="The Broad Institute Genomics Platform"/>
            <consortium name="The Broad Institute Genome Sequencing Center for Infectious Disease"/>
            <person name="Wu L."/>
            <person name="Ma J."/>
        </authorList>
    </citation>
    <scope>NUCLEOTIDE SEQUENCE [LARGE SCALE GENOMIC DNA]</scope>
    <source>
        <strain evidence="1 2">JCM 14588</strain>
    </source>
</reference>
<evidence type="ECO:0000313" key="1">
    <source>
        <dbReference type="EMBL" id="GAA1529747.1"/>
    </source>
</evidence>
<gene>
    <name evidence="1" type="ORF">GCM10009762_00350</name>
</gene>
<dbReference type="Proteomes" id="UP001501288">
    <property type="component" value="Unassembled WGS sequence"/>
</dbReference>
<protein>
    <submittedName>
        <fullName evidence="1">Uncharacterized protein</fullName>
    </submittedName>
</protein>
<sequence>MAACMARIARAVSGRRAVADGGGWALIVPSFCLGDARGGVNRTVEVGLAERSMCARGNGDGMEIVTPAPLVRKG</sequence>
<organism evidence="1 2">
    <name type="scientific">Dermacoccus barathri</name>
    <dbReference type="NCBI Taxonomy" id="322601"/>
    <lineage>
        <taxon>Bacteria</taxon>
        <taxon>Bacillati</taxon>
        <taxon>Actinomycetota</taxon>
        <taxon>Actinomycetes</taxon>
        <taxon>Micrococcales</taxon>
        <taxon>Dermacoccaceae</taxon>
        <taxon>Dermacoccus</taxon>
    </lineage>
</organism>
<comment type="caution">
    <text evidence="1">The sequence shown here is derived from an EMBL/GenBank/DDBJ whole genome shotgun (WGS) entry which is preliminary data.</text>
</comment>
<evidence type="ECO:0000313" key="2">
    <source>
        <dbReference type="Proteomes" id="UP001501288"/>
    </source>
</evidence>
<keyword evidence="2" id="KW-1185">Reference proteome</keyword>
<proteinExistence type="predicted"/>
<name>A0ABN2AXY5_9MICO</name>